<keyword evidence="2" id="KW-0472">Membrane</keyword>
<dbReference type="GeneID" id="80904620"/>
<comment type="caution">
    <text evidence="3">The sequence shown here is derived from an EMBL/GenBank/DDBJ whole genome shotgun (WGS) entry which is preliminary data.</text>
</comment>
<name>A0A9W8XXS0_9PLEO</name>
<evidence type="ECO:0000256" key="2">
    <source>
        <dbReference type="SAM" id="Phobius"/>
    </source>
</evidence>
<evidence type="ECO:0000256" key="1">
    <source>
        <dbReference type="SAM" id="MobiDB-lite"/>
    </source>
</evidence>
<dbReference type="PANTHER" id="PTHR10165:SF84">
    <property type="entry name" value="PHOSPHATIDIC ACID PHOSPHATASE BETA"/>
    <property type="match status" value="1"/>
</dbReference>
<dbReference type="AlphaFoldDB" id="A0A9W8XXS0"/>
<evidence type="ECO:0000313" key="4">
    <source>
        <dbReference type="Proteomes" id="UP001140513"/>
    </source>
</evidence>
<dbReference type="OrthoDB" id="10030083at2759"/>
<evidence type="ECO:0000313" key="3">
    <source>
        <dbReference type="EMBL" id="KAJ4360525.1"/>
    </source>
</evidence>
<protein>
    <submittedName>
        <fullName evidence="3">Uncharacterized protein</fullName>
    </submittedName>
</protein>
<dbReference type="Gene3D" id="1.20.144.10">
    <property type="entry name" value="Phosphatidic acid phosphatase type 2/haloperoxidase"/>
    <property type="match status" value="1"/>
</dbReference>
<dbReference type="GO" id="GO:0016020">
    <property type="term" value="C:membrane"/>
    <property type="evidence" value="ECO:0007669"/>
    <property type="project" value="TreeGrafter"/>
</dbReference>
<dbReference type="GO" id="GO:0008195">
    <property type="term" value="F:phosphatidate phosphatase activity"/>
    <property type="evidence" value="ECO:0007669"/>
    <property type="project" value="TreeGrafter"/>
</dbReference>
<dbReference type="PANTHER" id="PTHR10165">
    <property type="entry name" value="LIPID PHOSPHATE PHOSPHATASE"/>
    <property type="match status" value="1"/>
</dbReference>
<accession>A0A9W8XXS0</accession>
<keyword evidence="2" id="KW-1133">Transmembrane helix</keyword>
<keyword evidence="2" id="KW-0812">Transmembrane</keyword>
<reference evidence="3" key="1">
    <citation type="submission" date="2022-10" db="EMBL/GenBank/DDBJ databases">
        <title>Tapping the CABI collections for fungal endophytes: first genome assemblies for Collariella, Neodidymelliopsis, Ascochyta clinopodiicola, Didymella pomorum, Didymosphaeria variabile, Neocosmospora piperis and Neocucurbitaria cava.</title>
        <authorList>
            <person name="Hill R."/>
        </authorList>
    </citation>
    <scope>NUCLEOTIDE SEQUENCE</scope>
    <source>
        <strain evidence="3">IMI 356815</strain>
    </source>
</reference>
<dbReference type="GO" id="GO:0006644">
    <property type="term" value="P:phospholipid metabolic process"/>
    <property type="evidence" value="ECO:0007669"/>
    <property type="project" value="InterPro"/>
</dbReference>
<feature type="transmembrane region" description="Helical" evidence="2">
    <location>
        <begin position="169"/>
        <end position="188"/>
    </location>
</feature>
<dbReference type="GO" id="GO:0046839">
    <property type="term" value="P:phospholipid dephosphorylation"/>
    <property type="evidence" value="ECO:0007669"/>
    <property type="project" value="TreeGrafter"/>
</dbReference>
<proteinExistence type="predicted"/>
<feature type="transmembrane region" description="Helical" evidence="2">
    <location>
        <begin position="136"/>
        <end position="157"/>
    </location>
</feature>
<sequence length="217" mass="24535">MAIPNLSSRDPEAIPPYRPEETAQSARLARLRRRLPTFLSSPNKPTSPSKCDRFRERLPKFRAPNPPDRPTFKEWLRRCWLDVLTQLLCVLVAFIIYLTASPLMPRYFPLYPGIHTTDWGLKYGQPYVNEYINTTWSAAVSFVFPFLIMSAISGWYFNSFWDGNAACIGLGYALATATLFQSFIKWIIGGLRPHFLSLCNPAIPPAFGGIGQGPNAM</sequence>
<organism evidence="3 4">
    <name type="scientific">Didymosphaeria variabile</name>
    <dbReference type="NCBI Taxonomy" id="1932322"/>
    <lineage>
        <taxon>Eukaryota</taxon>
        <taxon>Fungi</taxon>
        <taxon>Dikarya</taxon>
        <taxon>Ascomycota</taxon>
        <taxon>Pezizomycotina</taxon>
        <taxon>Dothideomycetes</taxon>
        <taxon>Pleosporomycetidae</taxon>
        <taxon>Pleosporales</taxon>
        <taxon>Massarineae</taxon>
        <taxon>Didymosphaeriaceae</taxon>
        <taxon>Didymosphaeria</taxon>
    </lineage>
</organism>
<feature type="region of interest" description="Disordered" evidence="1">
    <location>
        <begin position="1"/>
        <end position="25"/>
    </location>
</feature>
<dbReference type="EMBL" id="JAPEUX010000001">
    <property type="protein sequence ID" value="KAJ4360525.1"/>
    <property type="molecule type" value="Genomic_DNA"/>
</dbReference>
<dbReference type="RefSeq" id="XP_056076727.1">
    <property type="nucleotide sequence ID" value="XM_056209905.1"/>
</dbReference>
<feature type="transmembrane region" description="Helical" evidence="2">
    <location>
        <begin position="79"/>
        <end position="100"/>
    </location>
</feature>
<gene>
    <name evidence="3" type="ORF">N0V89_001090</name>
</gene>
<keyword evidence="4" id="KW-1185">Reference proteome</keyword>
<dbReference type="InterPro" id="IPR043216">
    <property type="entry name" value="PAP-like"/>
</dbReference>
<dbReference type="Proteomes" id="UP001140513">
    <property type="component" value="Unassembled WGS sequence"/>
</dbReference>